<dbReference type="AlphaFoldDB" id="A0A1M7V130"/>
<organism evidence="1 2">
    <name type="scientific">Geodermatophilus obscurus</name>
    <dbReference type="NCBI Taxonomy" id="1861"/>
    <lineage>
        <taxon>Bacteria</taxon>
        <taxon>Bacillati</taxon>
        <taxon>Actinomycetota</taxon>
        <taxon>Actinomycetes</taxon>
        <taxon>Geodermatophilales</taxon>
        <taxon>Geodermatophilaceae</taxon>
        <taxon>Geodermatophilus</taxon>
    </lineage>
</organism>
<dbReference type="Proteomes" id="UP000184428">
    <property type="component" value="Unassembled WGS sequence"/>
</dbReference>
<dbReference type="PRINTS" id="PR00834">
    <property type="entry name" value="PROTEASES2C"/>
</dbReference>
<dbReference type="RefSeq" id="WP_141243187.1">
    <property type="nucleotide sequence ID" value="NZ_FRDM01000065.1"/>
</dbReference>
<protein>
    <submittedName>
        <fullName evidence="1">Trypsin-like peptidase domain-containing protein</fullName>
    </submittedName>
</protein>
<dbReference type="EMBL" id="FRDM01000065">
    <property type="protein sequence ID" value="SHN88886.1"/>
    <property type="molecule type" value="Genomic_DNA"/>
</dbReference>
<dbReference type="GO" id="GO:0006508">
    <property type="term" value="P:proteolysis"/>
    <property type="evidence" value="ECO:0007669"/>
    <property type="project" value="InterPro"/>
</dbReference>
<evidence type="ECO:0000313" key="1">
    <source>
        <dbReference type="EMBL" id="SHN88886.1"/>
    </source>
</evidence>
<dbReference type="GO" id="GO:0004252">
    <property type="term" value="F:serine-type endopeptidase activity"/>
    <property type="evidence" value="ECO:0007669"/>
    <property type="project" value="InterPro"/>
</dbReference>
<gene>
    <name evidence="1" type="ORF">SAMN05660350_04877</name>
</gene>
<dbReference type="Gene3D" id="2.40.10.10">
    <property type="entry name" value="Trypsin-like serine proteases"/>
    <property type="match status" value="2"/>
</dbReference>
<dbReference type="PANTHER" id="PTHR43019:SF23">
    <property type="entry name" value="PROTEASE DO-LIKE 5, CHLOROPLASTIC"/>
    <property type="match status" value="1"/>
</dbReference>
<dbReference type="Pfam" id="PF13365">
    <property type="entry name" value="Trypsin_2"/>
    <property type="match status" value="1"/>
</dbReference>
<dbReference type="InterPro" id="IPR043504">
    <property type="entry name" value="Peptidase_S1_PA_chymotrypsin"/>
</dbReference>
<reference evidence="1 2" key="1">
    <citation type="submission" date="2016-12" db="EMBL/GenBank/DDBJ databases">
        <authorList>
            <person name="Song W.-J."/>
            <person name="Kurnit D.M."/>
        </authorList>
    </citation>
    <scope>NUCLEOTIDE SEQUENCE [LARGE SCALE GENOMIC DNA]</scope>
    <source>
        <strain evidence="1 2">DSM 43162</strain>
    </source>
</reference>
<dbReference type="OrthoDB" id="9766361at2"/>
<dbReference type="SUPFAM" id="SSF50494">
    <property type="entry name" value="Trypsin-like serine proteases"/>
    <property type="match status" value="1"/>
</dbReference>
<accession>A0A1M7V130</accession>
<dbReference type="PANTHER" id="PTHR43019">
    <property type="entry name" value="SERINE ENDOPROTEASE DEGS"/>
    <property type="match status" value="1"/>
</dbReference>
<dbReference type="InterPro" id="IPR001940">
    <property type="entry name" value="Peptidase_S1C"/>
</dbReference>
<dbReference type="InterPro" id="IPR009003">
    <property type="entry name" value="Peptidase_S1_PA"/>
</dbReference>
<feature type="non-terminal residue" evidence="1">
    <location>
        <position position="1"/>
    </location>
</feature>
<sequence>APSCSRQIDGSGFVYARERVMTNAHVLAGVSDPVVAAEGEEYAAVPVYVDEATDVAVLAVPGLPQIPLTFSPEPADSGDDAIIMGYPGGGGLFVGPARVRDHTDISGPDFRNEETVVRDVYALYGEVRAGNSGGPLFDPQGHVLGVVFASAIDDPLTGYALTYEQVEGAAATGQASSSPVATGACE</sequence>
<proteinExistence type="predicted"/>
<name>A0A1M7V130_9ACTN</name>
<evidence type="ECO:0000313" key="2">
    <source>
        <dbReference type="Proteomes" id="UP000184428"/>
    </source>
</evidence>